<evidence type="ECO:0000313" key="6">
    <source>
        <dbReference type="EMBL" id="MFC3671274.1"/>
    </source>
</evidence>
<proteinExistence type="predicted"/>
<dbReference type="PRINTS" id="PR00133">
    <property type="entry name" value="GLHYDRLASE3"/>
</dbReference>
<dbReference type="InterPro" id="IPR051915">
    <property type="entry name" value="Cellulose_Degrad_GH3"/>
</dbReference>
<evidence type="ECO:0000259" key="5">
    <source>
        <dbReference type="Pfam" id="PF18559"/>
    </source>
</evidence>
<dbReference type="RefSeq" id="WP_191322540.1">
    <property type="nucleotide sequence ID" value="NZ_BMZP01000001.1"/>
</dbReference>
<sequence length="859" mass="89758">MPRSHIPASRVSCAALVLSLGLAAALPAAGQVAASAPHAATSAAGADTDAATAHPGLWPQAHWPWRRDTAMEARIAALIKRMTLEEKVGQILQADLSAVTPEDVHRYHLGSVLNGGNAGPGGNDYAPAPEWLKLADAFYDASVDKRDGGVAIPVMWGTDAVHGHSNIVGATLFPHNSGLGATHDPALLQKIAAVTATEVRVTGIDWTFAPTITVPQDTRWGRAFEGYSEDPALVASYARPFIEGLQGKPNAGPLLAGPHVIATAKHFLADGGTFEGRDQGDAVVDEATLIKVHALPYVSAIDAGVLSVMASFSSWHGVKMTGNKSLLTDVLKKRMGFAGLVVSDWNAHGQVAGCSNASCPQAVNAGIDLLMAPDSWKPLYHSLIAQVRDGTVPMARLDEAVGAVLRVKMRAGLFEAGRPSSRPYAGQFDLLGSAQHRAVARQAVRESLVLLKNDKGLLPLSPKARILVAGDGADDIARQSGGWTLSWQGTGLDPKLFPGATTLWQGIAEAAKVAGGQATLSPDGSYSGAKPDAAIVVFGETPYAEFQGDLRSLQLKPDLRAPLETMRRLKAQGVPVVAVMLTGRPLYTNPFLNLADAFVVAWLPGSEGEGVADVLLRRADGTMAHDFTGRLPFRWPNTAVPGGATLYPLGYGLSTKTAAAPWQPLPEQSGVDDSAGSTTEYFQKGVPTPGWSLEIQNAGTGGITRITSVPASVADSGVTISATDYQVQEGARTFAFSGTKGEAALALTTHAPADLSRETNGEMMLVATVRVDSAPTAPVSLGLRSAGKTARLPLGKLDMLPRGAWTTLGVPLQCLRQAGAKMDAVEAPLILSTPGAMTVSLARVKLGMDAQVRLACATH</sequence>
<dbReference type="InterPro" id="IPR002772">
    <property type="entry name" value="Glyco_hydro_3_C"/>
</dbReference>
<feature type="signal peptide" evidence="2">
    <location>
        <begin position="1"/>
        <end position="28"/>
    </location>
</feature>
<evidence type="ECO:0000259" key="4">
    <source>
        <dbReference type="Pfam" id="PF01915"/>
    </source>
</evidence>
<organism evidence="6 7">
    <name type="scientific">Novosphingobium pokkalii</name>
    <dbReference type="NCBI Taxonomy" id="1770194"/>
    <lineage>
        <taxon>Bacteria</taxon>
        <taxon>Pseudomonadati</taxon>
        <taxon>Pseudomonadota</taxon>
        <taxon>Alphaproteobacteria</taxon>
        <taxon>Sphingomonadales</taxon>
        <taxon>Sphingomonadaceae</taxon>
        <taxon>Novosphingobium</taxon>
    </lineage>
</organism>
<keyword evidence="1 6" id="KW-0378">Hydrolase</keyword>
<gene>
    <name evidence="6" type="ORF">ACFOOT_07550</name>
</gene>
<feature type="domain" description="Glycoside hydrolase family 3 N-terminal" evidence="3">
    <location>
        <begin position="83"/>
        <end position="407"/>
    </location>
</feature>
<dbReference type="Gene3D" id="3.40.50.1700">
    <property type="entry name" value="Glycoside hydrolase family 3 C-terminal domain"/>
    <property type="match status" value="1"/>
</dbReference>
<dbReference type="InterPro" id="IPR001764">
    <property type="entry name" value="Glyco_hydro_3_N"/>
</dbReference>
<dbReference type="GO" id="GO:0016787">
    <property type="term" value="F:hydrolase activity"/>
    <property type="evidence" value="ECO:0007669"/>
    <property type="project" value="UniProtKB-KW"/>
</dbReference>
<keyword evidence="2" id="KW-0732">Signal</keyword>
<dbReference type="Proteomes" id="UP001595683">
    <property type="component" value="Unassembled WGS sequence"/>
</dbReference>
<dbReference type="SUPFAM" id="SSF52279">
    <property type="entry name" value="Beta-D-glucan exohydrolase, C-terminal domain"/>
    <property type="match status" value="1"/>
</dbReference>
<dbReference type="Pfam" id="PF18559">
    <property type="entry name" value="Exop_C"/>
    <property type="match status" value="1"/>
</dbReference>
<dbReference type="EMBL" id="JBHRYE010000011">
    <property type="protein sequence ID" value="MFC3671274.1"/>
    <property type="molecule type" value="Genomic_DNA"/>
</dbReference>
<dbReference type="Gene3D" id="2.60.120.430">
    <property type="entry name" value="Galactose-binding lectin"/>
    <property type="match status" value="1"/>
</dbReference>
<feature type="chain" id="PRO_5046477211" evidence="2">
    <location>
        <begin position="29"/>
        <end position="859"/>
    </location>
</feature>
<evidence type="ECO:0000256" key="2">
    <source>
        <dbReference type="SAM" id="SignalP"/>
    </source>
</evidence>
<name>A0ABV7V1H8_9SPHN</name>
<dbReference type="PANTHER" id="PTHR30620:SF77">
    <property type="entry name" value="LYSOSOMAL BETA GLUCOSIDASE-LIKE"/>
    <property type="match status" value="1"/>
</dbReference>
<dbReference type="InterPro" id="IPR036881">
    <property type="entry name" value="Glyco_hydro_3_C_sf"/>
</dbReference>
<dbReference type="InterPro" id="IPR036962">
    <property type="entry name" value="Glyco_hydro_3_N_sf"/>
</dbReference>
<evidence type="ECO:0000256" key="1">
    <source>
        <dbReference type="ARBA" id="ARBA00022801"/>
    </source>
</evidence>
<dbReference type="InterPro" id="IPR041443">
    <property type="entry name" value="Exop_C"/>
</dbReference>
<reference evidence="7" key="1">
    <citation type="journal article" date="2019" name="Int. J. Syst. Evol. Microbiol.">
        <title>The Global Catalogue of Microorganisms (GCM) 10K type strain sequencing project: providing services to taxonomists for standard genome sequencing and annotation.</title>
        <authorList>
            <consortium name="The Broad Institute Genomics Platform"/>
            <consortium name="The Broad Institute Genome Sequencing Center for Infectious Disease"/>
            <person name="Wu L."/>
            <person name="Ma J."/>
        </authorList>
    </citation>
    <scope>NUCLEOTIDE SEQUENCE [LARGE SCALE GENOMIC DNA]</scope>
    <source>
        <strain evidence="7">KCTC 42224</strain>
    </source>
</reference>
<accession>A0ABV7V1H8</accession>
<feature type="domain" description="ExoP galactose-binding-like" evidence="5">
    <location>
        <begin position="691"/>
        <end position="846"/>
    </location>
</feature>
<dbReference type="Pfam" id="PF01915">
    <property type="entry name" value="Glyco_hydro_3_C"/>
    <property type="match status" value="1"/>
</dbReference>
<keyword evidence="7" id="KW-1185">Reference proteome</keyword>
<dbReference type="Pfam" id="PF00933">
    <property type="entry name" value="Glyco_hydro_3"/>
    <property type="match status" value="1"/>
</dbReference>
<dbReference type="PANTHER" id="PTHR30620">
    <property type="entry name" value="PERIPLASMIC BETA-GLUCOSIDASE-RELATED"/>
    <property type="match status" value="1"/>
</dbReference>
<protein>
    <submittedName>
        <fullName evidence="6">Glycoside hydrolase family 3 N-terminal domain-containing protein</fullName>
    </submittedName>
</protein>
<evidence type="ECO:0000259" key="3">
    <source>
        <dbReference type="Pfam" id="PF00933"/>
    </source>
</evidence>
<comment type="caution">
    <text evidence="6">The sequence shown here is derived from an EMBL/GenBank/DDBJ whole genome shotgun (WGS) entry which is preliminary data.</text>
</comment>
<dbReference type="InterPro" id="IPR017853">
    <property type="entry name" value="GH"/>
</dbReference>
<dbReference type="Gene3D" id="3.20.20.300">
    <property type="entry name" value="Glycoside hydrolase, family 3, N-terminal domain"/>
    <property type="match status" value="1"/>
</dbReference>
<dbReference type="SUPFAM" id="SSF51445">
    <property type="entry name" value="(Trans)glycosidases"/>
    <property type="match status" value="1"/>
</dbReference>
<feature type="domain" description="Glycoside hydrolase family 3 C-terminal" evidence="4">
    <location>
        <begin position="448"/>
        <end position="654"/>
    </location>
</feature>
<evidence type="ECO:0000313" key="7">
    <source>
        <dbReference type="Proteomes" id="UP001595683"/>
    </source>
</evidence>